<evidence type="ECO:0000256" key="3">
    <source>
        <dbReference type="ARBA" id="ARBA00022801"/>
    </source>
</evidence>
<dbReference type="PANTHER" id="PTHR47359">
    <property type="entry name" value="PEPTIDOGLYCAN DL-ENDOPEPTIDASE CWLO"/>
    <property type="match status" value="1"/>
</dbReference>
<feature type="domain" description="NlpC/P60" evidence="7">
    <location>
        <begin position="230"/>
        <end position="344"/>
    </location>
</feature>
<comment type="similarity">
    <text evidence="1">Belongs to the peptidase C40 family.</text>
</comment>
<dbReference type="PROSITE" id="PS51318">
    <property type="entry name" value="TAT"/>
    <property type="match status" value="1"/>
</dbReference>
<dbReference type="InterPro" id="IPR038765">
    <property type="entry name" value="Papain-like_cys_pep_sf"/>
</dbReference>
<dbReference type="Proteomes" id="UP001205311">
    <property type="component" value="Unassembled WGS sequence"/>
</dbReference>
<organism evidence="8 9">
    <name type="scientific">Streptoalloteichus tenebrarius (strain ATCC 17920 / DSM 40477 / JCM 4838 / CBS 697.72 / NBRC 16177 / NCIMB 11028 / NRRL B-12390 / A12253. 1 / ISP 5477)</name>
    <name type="common">Streptomyces tenebrarius</name>
    <dbReference type="NCBI Taxonomy" id="1933"/>
    <lineage>
        <taxon>Bacteria</taxon>
        <taxon>Bacillati</taxon>
        <taxon>Actinomycetota</taxon>
        <taxon>Actinomycetes</taxon>
        <taxon>Pseudonocardiales</taxon>
        <taxon>Pseudonocardiaceae</taxon>
        <taxon>Streptoalloteichus</taxon>
    </lineage>
</organism>
<name>A0ABT1HX60_STRSD</name>
<dbReference type="Pfam" id="PF00877">
    <property type="entry name" value="NLPC_P60"/>
    <property type="match status" value="1"/>
</dbReference>
<reference evidence="8 9" key="1">
    <citation type="submission" date="2022-06" db="EMBL/GenBank/DDBJ databases">
        <title>Genomic Encyclopedia of Archaeal and Bacterial Type Strains, Phase II (KMG-II): from individual species to whole genera.</title>
        <authorList>
            <person name="Goeker M."/>
        </authorList>
    </citation>
    <scope>NUCLEOTIDE SEQUENCE [LARGE SCALE GENOMIC DNA]</scope>
    <source>
        <strain evidence="8 9">DSM 40477</strain>
    </source>
</reference>
<keyword evidence="3 8" id="KW-0378">Hydrolase</keyword>
<feature type="compositionally biased region" description="Basic and acidic residues" evidence="5">
    <location>
        <begin position="52"/>
        <end position="80"/>
    </location>
</feature>
<evidence type="ECO:0000259" key="7">
    <source>
        <dbReference type="PROSITE" id="PS51935"/>
    </source>
</evidence>
<evidence type="ECO:0000256" key="4">
    <source>
        <dbReference type="ARBA" id="ARBA00022807"/>
    </source>
</evidence>
<evidence type="ECO:0000256" key="6">
    <source>
        <dbReference type="SAM" id="SignalP"/>
    </source>
</evidence>
<accession>A0ABT1HX60</accession>
<feature type="region of interest" description="Disordered" evidence="5">
    <location>
        <begin position="52"/>
        <end position="82"/>
    </location>
</feature>
<dbReference type="SUPFAM" id="SSF54001">
    <property type="entry name" value="Cysteine proteinases"/>
    <property type="match status" value="1"/>
</dbReference>
<dbReference type="Gene3D" id="3.90.1720.10">
    <property type="entry name" value="endopeptidase domain like (from Nostoc punctiforme)"/>
    <property type="match status" value="1"/>
</dbReference>
<evidence type="ECO:0000313" key="9">
    <source>
        <dbReference type="Proteomes" id="UP001205311"/>
    </source>
</evidence>
<dbReference type="GO" id="GO:0016787">
    <property type="term" value="F:hydrolase activity"/>
    <property type="evidence" value="ECO:0007669"/>
    <property type="project" value="UniProtKB-KW"/>
</dbReference>
<evidence type="ECO:0000313" key="8">
    <source>
        <dbReference type="EMBL" id="MCP2260100.1"/>
    </source>
</evidence>
<keyword evidence="6" id="KW-0732">Signal</keyword>
<feature type="region of interest" description="Disordered" evidence="5">
    <location>
        <begin position="208"/>
        <end position="228"/>
    </location>
</feature>
<gene>
    <name evidence="8" type="ORF">LX15_003811</name>
</gene>
<keyword evidence="9" id="KW-1185">Reference proteome</keyword>
<keyword evidence="4" id="KW-0788">Thiol protease</keyword>
<evidence type="ECO:0000256" key="5">
    <source>
        <dbReference type="SAM" id="MobiDB-lite"/>
    </source>
</evidence>
<dbReference type="InterPro" id="IPR000064">
    <property type="entry name" value="NLP_P60_dom"/>
</dbReference>
<keyword evidence="2" id="KW-0645">Protease</keyword>
<dbReference type="PANTHER" id="PTHR47359:SF3">
    <property type="entry name" value="NLP_P60 DOMAIN-CONTAINING PROTEIN-RELATED"/>
    <property type="match status" value="1"/>
</dbReference>
<evidence type="ECO:0000256" key="2">
    <source>
        <dbReference type="ARBA" id="ARBA00022670"/>
    </source>
</evidence>
<protein>
    <submittedName>
        <fullName evidence="8">Cell wall-associated hydrolase, NlpC family</fullName>
    </submittedName>
</protein>
<evidence type="ECO:0000256" key="1">
    <source>
        <dbReference type="ARBA" id="ARBA00007074"/>
    </source>
</evidence>
<dbReference type="PROSITE" id="PS51935">
    <property type="entry name" value="NLPC_P60"/>
    <property type="match status" value="1"/>
</dbReference>
<dbReference type="EMBL" id="JAMTCP010000023">
    <property type="protein sequence ID" value="MCP2260100.1"/>
    <property type="molecule type" value="Genomic_DNA"/>
</dbReference>
<feature type="signal peptide" evidence="6">
    <location>
        <begin position="1"/>
        <end position="32"/>
    </location>
</feature>
<comment type="caution">
    <text evidence="8">The sequence shown here is derived from an EMBL/GenBank/DDBJ whole genome shotgun (WGS) entry which is preliminary data.</text>
</comment>
<sequence>MASQRLKRTLRGALTATAVAAAASLAAPVAHADPEPPAANASEAVKKLNELSKEAEAAAEQWHKAQDDLAARKAEQDKATADVQQFGKDAEQARAKEAEFRVQVDKLTNASFQGARFNQLSALLVSDSPQDFLDQMSALELLANDNKQALDRLAGVKAQTEEAERKAKEAQAKAAKAAEDAAKIEADLAKRKQELDAKVAKAKEQANRLTAAEKASRSGTGESVNVGPGSGKGYEALMVALEQRGKPYVWGATGPNSFDCSGLVVYSFRRVGVQLKNRSTYGLVTEGTPVPRSQLQPGDMVFTNNNEHMGIYVGDNKFVHAPTEGDVVKVSSLDSQQFYAARRI</sequence>
<dbReference type="InterPro" id="IPR051794">
    <property type="entry name" value="PG_Endopeptidase_C40"/>
</dbReference>
<dbReference type="InterPro" id="IPR006311">
    <property type="entry name" value="TAT_signal"/>
</dbReference>
<proteinExistence type="inferred from homology"/>
<feature type="chain" id="PRO_5047450561" evidence="6">
    <location>
        <begin position="33"/>
        <end position="344"/>
    </location>
</feature>